<dbReference type="InterPro" id="IPR027479">
    <property type="entry name" value="S-Me-THD_N_sf"/>
</dbReference>
<accession>A0ABV2N1A2</accession>
<dbReference type="Proteomes" id="UP001549076">
    <property type="component" value="Unassembled WGS sequence"/>
</dbReference>
<keyword evidence="4" id="KW-1185">Reference proteome</keyword>
<evidence type="ECO:0000259" key="2">
    <source>
        <dbReference type="Pfam" id="PF20906"/>
    </source>
</evidence>
<dbReference type="Pfam" id="PF20906">
    <property type="entry name" value="S-Me-THD_C"/>
    <property type="match status" value="1"/>
</dbReference>
<dbReference type="RefSeq" id="WP_354196228.1">
    <property type="nucleotide sequence ID" value="NZ_JBEPML010000010.1"/>
</dbReference>
<name>A0ABV2N1A2_9HYPH</name>
<dbReference type="InterPro" id="IPR024071">
    <property type="entry name" value="S-Me-THD_C_sf"/>
</dbReference>
<dbReference type="Gene3D" id="2.40.390.10">
    <property type="entry name" value="CV3147-like"/>
    <property type="match status" value="1"/>
</dbReference>
<feature type="domain" description="S-Me-THD-like C-terminal" evidence="2">
    <location>
        <begin position="169"/>
        <end position="356"/>
    </location>
</feature>
<evidence type="ECO:0000259" key="1">
    <source>
        <dbReference type="Pfam" id="PF06032"/>
    </source>
</evidence>
<organism evidence="3 4">
    <name type="scientific">Aquamicrobium terrae</name>
    <dbReference type="NCBI Taxonomy" id="1324945"/>
    <lineage>
        <taxon>Bacteria</taxon>
        <taxon>Pseudomonadati</taxon>
        <taxon>Pseudomonadota</taxon>
        <taxon>Alphaproteobacteria</taxon>
        <taxon>Hyphomicrobiales</taxon>
        <taxon>Phyllobacteriaceae</taxon>
        <taxon>Aquamicrobium</taxon>
    </lineage>
</organism>
<protein>
    <submittedName>
        <fullName evidence="3">DUF917 family protein</fullName>
    </submittedName>
</protein>
<dbReference type="InterPro" id="IPR048350">
    <property type="entry name" value="S-Me-THD-like_C"/>
</dbReference>
<feature type="domain" description="S-Me-THD N-terminal" evidence="1">
    <location>
        <begin position="9"/>
        <end position="165"/>
    </location>
</feature>
<dbReference type="Pfam" id="PF06032">
    <property type="entry name" value="S-Me-THD_N"/>
    <property type="match status" value="1"/>
</dbReference>
<dbReference type="Gene3D" id="3.40.1610.10">
    <property type="entry name" value="CV3147-like domain"/>
    <property type="match status" value="1"/>
</dbReference>
<sequence length="359" mass="38236">MIRDFEADEIDPLAVGAWILGTGGGGSPYLSQLNLKKLYGEGKRCRLIDPLALDDNDMVAVVSKMGAPLVGQERLLNPVHLARAMQVAEDYTGKKFRAVMAVEIGGGNALSPFLAGAILDVPVVDADAMGRAYPEAQMTSFAIGDLQMYPLTLVDCRGSEAIVTKAPTWKWMERVSRAICTEVGSTASTCKAPRTGREVKDWGVLNTVTKAIGLGRAVMAAQAAHSDPVQAVLDYEGGKQLFRGKVTDVDRTTTGGFLRGTATIEGLDGDRGSTLTLAFQNEWAVAFRDGEPIAMTPDLVCLLDSVSGEAIGTETVRYGQRVTAVALPAPAILQTPKGLQHVGPRAFGYDIDFRSVFSA</sequence>
<dbReference type="InterPro" id="IPR010318">
    <property type="entry name" value="S-Me-THD_N"/>
</dbReference>
<comment type="caution">
    <text evidence="3">The sequence shown here is derived from an EMBL/GenBank/DDBJ whole genome shotgun (WGS) entry which is preliminary data.</text>
</comment>
<gene>
    <name evidence="3" type="ORF">ABID37_003072</name>
</gene>
<dbReference type="EMBL" id="JBEPML010000010">
    <property type="protein sequence ID" value="MET3792849.1"/>
    <property type="molecule type" value="Genomic_DNA"/>
</dbReference>
<evidence type="ECO:0000313" key="4">
    <source>
        <dbReference type="Proteomes" id="UP001549076"/>
    </source>
</evidence>
<evidence type="ECO:0000313" key="3">
    <source>
        <dbReference type="EMBL" id="MET3792849.1"/>
    </source>
</evidence>
<proteinExistence type="predicted"/>
<dbReference type="SUPFAM" id="SSF160991">
    <property type="entry name" value="CV3147-like"/>
    <property type="match status" value="1"/>
</dbReference>
<reference evidence="3 4" key="1">
    <citation type="submission" date="2024-06" db="EMBL/GenBank/DDBJ databases">
        <title>Genomic Encyclopedia of Type Strains, Phase IV (KMG-IV): sequencing the most valuable type-strain genomes for metagenomic binning, comparative biology and taxonomic classification.</title>
        <authorList>
            <person name="Goeker M."/>
        </authorList>
    </citation>
    <scope>NUCLEOTIDE SEQUENCE [LARGE SCALE GENOMIC DNA]</scope>
    <source>
        <strain evidence="3 4">DSM 27865</strain>
    </source>
</reference>